<feature type="region of interest" description="Disordered" evidence="12">
    <location>
        <begin position="476"/>
        <end position="519"/>
    </location>
</feature>
<keyword evidence="8 11" id="KW-0443">Lipid metabolism</keyword>
<keyword evidence="9 11" id="KW-0012">Acyltransferase</keyword>
<evidence type="ECO:0000256" key="6">
    <source>
        <dbReference type="ARBA" id="ARBA00022679"/>
    </source>
</evidence>
<sequence length="519" mass="55289">MTDRLSATDAAFLYAEDAGSPMHVGGVVILGPTRASEGADGGAAPVGFRYEEIVSLIESRLSLVPRYRQKVRFVPGRLARPVWVDDEDFDVTYHVRRSALPKPGTDAELDHLIGRLISRPLDRSRPLWEVYVIEGLSGGRVALVNKTHHAMVDRIGAVDVAAAILDVSRQARVVPQQPWIPDPSPSDIDLVVDAVADLATRPTDVLEVVRYSALDARAAAGRVVDTAGRVLSVLARTVAPAPRSLLNDARSGQRRFVTVRADLADFKAVRRAHGGSVNDGILTVVAGALRSWLLAHGEPVATHTVVRAMVPVSVSPLLGPASAGGGEGGGHGVQSVLLDLPVAEANPVMRLHQVSFAMESQLETGSPMTADALVELGRFAPPTLHALGARMAGQLSRRLYNLLITNVPGPQIPLYAAGYPVEAMYPVAPLGLGQAIAVSCTSYRGGVFFGVTADREAIPDIDDFSIHITEAVEELRSTVPPTVQHRAAPDARPEKRPTRSRSRAGTRPATRRGSSGDAR</sequence>
<keyword evidence="6 11" id="KW-0808">Transferase</keyword>
<keyword evidence="7 11" id="KW-0319">Glycerol metabolism</keyword>
<dbReference type="EMBL" id="SZZH01000001">
    <property type="protein sequence ID" value="TKV61499.1"/>
    <property type="molecule type" value="Genomic_DNA"/>
</dbReference>
<evidence type="ECO:0000313" key="15">
    <source>
        <dbReference type="EMBL" id="TKV61499.1"/>
    </source>
</evidence>
<organism evidence="15 16">
    <name type="scientific">Nakamurella flava</name>
    <dbReference type="NCBI Taxonomy" id="2576308"/>
    <lineage>
        <taxon>Bacteria</taxon>
        <taxon>Bacillati</taxon>
        <taxon>Actinomycetota</taxon>
        <taxon>Actinomycetes</taxon>
        <taxon>Nakamurellales</taxon>
        <taxon>Nakamurellaceae</taxon>
        <taxon>Nakamurella</taxon>
    </lineage>
</organism>
<comment type="pathway">
    <text evidence="1 11">Glycerolipid metabolism; triacylglycerol biosynthesis.</text>
</comment>
<evidence type="ECO:0000256" key="11">
    <source>
        <dbReference type="RuleBase" id="RU361241"/>
    </source>
</evidence>
<dbReference type="OrthoDB" id="9810950at2"/>
<dbReference type="InterPro" id="IPR009721">
    <property type="entry name" value="O-acyltransferase_WSD1_C"/>
</dbReference>
<dbReference type="GO" id="GO:0004144">
    <property type="term" value="F:diacylglycerol O-acyltransferase activity"/>
    <property type="evidence" value="ECO:0007669"/>
    <property type="project" value="UniProtKB-EC"/>
</dbReference>
<dbReference type="Pfam" id="PF03007">
    <property type="entry name" value="WS_DGAT_cat"/>
    <property type="match status" value="1"/>
</dbReference>
<proteinExistence type="inferred from homology"/>
<evidence type="ECO:0000313" key="16">
    <source>
        <dbReference type="Proteomes" id="UP000306985"/>
    </source>
</evidence>
<dbReference type="InterPro" id="IPR045034">
    <property type="entry name" value="O-acyltransferase_WSD1-like"/>
</dbReference>
<dbReference type="GO" id="GO:0005886">
    <property type="term" value="C:plasma membrane"/>
    <property type="evidence" value="ECO:0007669"/>
    <property type="project" value="TreeGrafter"/>
</dbReference>
<accession>A0A4U6QMC4</accession>
<dbReference type="UniPathway" id="UPA00282"/>
<dbReference type="GO" id="GO:0006071">
    <property type="term" value="P:glycerol metabolic process"/>
    <property type="evidence" value="ECO:0007669"/>
    <property type="project" value="UniProtKB-KW"/>
</dbReference>
<evidence type="ECO:0000256" key="7">
    <source>
        <dbReference type="ARBA" id="ARBA00022798"/>
    </source>
</evidence>
<dbReference type="GO" id="GO:0001666">
    <property type="term" value="P:response to hypoxia"/>
    <property type="evidence" value="ECO:0007669"/>
    <property type="project" value="TreeGrafter"/>
</dbReference>
<feature type="domain" description="O-acyltransferase WSD1 C-terminal" evidence="14">
    <location>
        <begin position="333"/>
        <end position="475"/>
    </location>
</feature>
<evidence type="ECO:0000256" key="12">
    <source>
        <dbReference type="SAM" id="MobiDB-lite"/>
    </source>
</evidence>
<dbReference type="GO" id="GO:0019432">
    <property type="term" value="P:triglyceride biosynthetic process"/>
    <property type="evidence" value="ECO:0007669"/>
    <property type="project" value="UniProtKB-UniPathway"/>
</dbReference>
<dbReference type="RefSeq" id="WP_137448804.1">
    <property type="nucleotide sequence ID" value="NZ_SZZH01000001.1"/>
</dbReference>
<keyword evidence="16" id="KW-1185">Reference proteome</keyword>
<dbReference type="PANTHER" id="PTHR31650">
    <property type="entry name" value="O-ACYLTRANSFERASE (WSD1-LIKE) FAMILY PROTEIN"/>
    <property type="match status" value="1"/>
</dbReference>
<dbReference type="Proteomes" id="UP000306985">
    <property type="component" value="Unassembled WGS sequence"/>
</dbReference>
<dbReference type="EC" id="2.3.1.20" evidence="4 11"/>
<evidence type="ECO:0000256" key="8">
    <source>
        <dbReference type="ARBA" id="ARBA00023098"/>
    </source>
</evidence>
<dbReference type="InterPro" id="IPR014292">
    <property type="entry name" value="Acyl_transf_WS/DGAT"/>
</dbReference>
<evidence type="ECO:0000256" key="3">
    <source>
        <dbReference type="ARBA" id="ARBA00009587"/>
    </source>
</evidence>
<comment type="catalytic activity">
    <reaction evidence="10 11">
        <text>an acyl-CoA + a 1,2-diacyl-sn-glycerol = a triacyl-sn-glycerol + CoA</text>
        <dbReference type="Rhea" id="RHEA:10868"/>
        <dbReference type="ChEBI" id="CHEBI:17815"/>
        <dbReference type="ChEBI" id="CHEBI:57287"/>
        <dbReference type="ChEBI" id="CHEBI:58342"/>
        <dbReference type="ChEBI" id="CHEBI:64615"/>
        <dbReference type="EC" id="2.3.1.20"/>
    </reaction>
</comment>
<evidence type="ECO:0000259" key="13">
    <source>
        <dbReference type="Pfam" id="PF03007"/>
    </source>
</evidence>
<evidence type="ECO:0000256" key="1">
    <source>
        <dbReference type="ARBA" id="ARBA00004771"/>
    </source>
</evidence>
<evidence type="ECO:0000256" key="2">
    <source>
        <dbReference type="ARBA" id="ARBA00005189"/>
    </source>
</evidence>
<gene>
    <name evidence="15" type="ORF">FDO65_07990</name>
</gene>
<feature type="compositionally biased region" description="Basic and acidic residues" evidence="12">
    <location>
        <begin position="487"/>
        <end position="497"/>
    </location>
</feature>
<evidence type="ECO:0000256" key="9">
    <source>
        <dbReference type="ARBA" id="ARBA00023315"/>
    </source>
</evidence>
<evidence type="ECO:0000256" key="5">
    <source>
        <dbReference type="ARBA" id="ARBA00022516"/>
    </source>
</evidence>
<dbReference type="GO" id="GO:0051701">
    <property type="term" value="P:biological process involved in interaction with host"/>
    <property type="evidence" value="ECO:0007669"/>
    <property type="project" value="TreeGrafter"/>
</dbReference>
<dbReference type="Pfam" id="PF06974">
    <property type="entry name" value="WS_DGAT_C"/>
    <property type="match status" value="1"/>
</dbReference>
<name>A0A4U6QMC4_9ACTN</name>
<dbReference type="InterPro" id="IPR004255">
    <property type="entry name" value="O-acyltransferase_WSD1_N"/>
</dbReference>
<dbReference type="AlphaFoldDB" id="A0A4U6QMC4"/>
<keyword evidence="5 11" id="KW-0444">Lipid biosynthesis</keyword>
<dbReference type="NCBIfam" id="TIGR02946">
    <property type="entry name" value="acyl_WS_DGAT"/>
    <property type="match status" value="1"/>
</dbReference>
<evidence type="ECO:0000256" key="4">
    <source>
        <dbReference type="ARBA" id="ARBA00013244"/>
    </source>
</evidence>
<evidence type="ECO:0000256" key="10">
    <source>
        <dbReference type="ARBA" id="ARBA00048109"/>
    </source>
</evidence>
<dbReference type="SUPFAM" id="SSF52777">
    <property type="entry name" value="CoA-dependent acyltransferases"/>
    <property type="match status" value="1"/>
</dbReference>
<feature type="domain" description="O-acyltransferase WSD1-like N-terminal" evidence="13">
    <location>
        <begin position="5"/>
        <end position="279"/>
    </location>
</feature>
<comment type="pathway">
    <text evidence="2">Lipid metabolism.</text>
</comment>
<protein>
    <recommendedName>
        <fullName evidence="4 11">Diacylglycerol O-acyltransferase</fullName>
        <ecNumber evidence="4 11">2.3.1.20</ecNumber>
    </recommendedName>
</protein>
<evidence type="ECO:0000259" key="14">
    <source>
        <dbReference type="Pfam" id="PF06974"/>
    </source>
</evidence>
<comment type="similarity">
    <text evidence="3 11">Belongs to the long-chain O-acyltransferase family.</text>
</comment>
<dbReference type="PANTHER" id="PTHR31650:SF1">
    <property type="entry name" value="WAX ESTER SYNTHASE_DIACYLGLYCEROL ACYLTRANSFERASE 4-RELATED"/>
    <property type="match status" value="1"/>
</dbReference>
<comment type="caution">
    <text evidence="15">The sequence shown here is derived from an EMBL/GenBank/DDBJ whole genome shotgun (WGS) entry which is preliminary data.</text>
</comment>
<reference evidence="15 16" key="1">
    <citation type="submission" date="2019-05" db="EMBL/GenBank/DDBJ databases">
        <title>Nakamurella sp. N5BH11, whole genome shotgun sequence.</title>
        <authorList>
            <person name="Tuo L."/>
        </authorList>
    </citation>
    <scope>NUCLEOTIDE SEQUENCE [LARGE SCALE GENOMIC DNA]</scope>
    <source>
        <strain evidence="15 16">N5BH11</strain>
    </source>
</reference>
<dbReference type="GO" id="GO:0071731">
    <property type="term" value="P:response to nitric oxide"/>
    <property type="evidence" value="ECO:0007669"/>
    <property type="project" value="TreeGrafter"/>
</dbReference>